<sequence>MASSFPFGVSLLISGWDDSTQTLFQCDELLLIRLRKLLEYHSETLELDDAVHSTNLTLREGFAGQMAADNIEVGVCDEAGFRVLDSTTKKHLFKGVFFCIILVIKTYSSQGEDNKDHIGMGFNGQPEALELWEGTPNASMMLAKPELKVLRS</sequence>
<dbReference type="VEuPathDB" id="VectorBase:RPRC013444"/>
<dbReference type="Proteomes" id="UP000015103">
    <property type="component" value="Unassembled WGS sequence"/>
</dbReference>
<evidence type="ECO:0000313" key="1">
    <source>
        <dbReference type="EnsemblMetazoa" id="RPRC013444-PA"/>
    </source>
</evidence>
<reference evidence="1" key="1">
    <citation type="submission" date="2015-05" db="UniProtKB">
        <authorList>
            <consortium name="EnsemblMetazoa"/>
        </authorList>
    </citation>
    <scope>IDENTIFICATION</scope>
</reference>
<dbReference type="HOGENOM" id="CLU_1724571_0_0_1"/>
<dbReference type="STRING" id="13249.T1IAX3"/>
<dbReference type="InParanoid" id="T1IAX3"/>
<keyword evidence="2" id="KW-1185">Reference proteome</keyword>
<evidence type="ECO:0000313" key="2">
    <source>
        <dbReference type="Proteomes" id="UP000015103"/>
    </source>
</evidence>
<dbReference type="EnsemblMetazoa" id="RPRC013444-RA">
    <property type="protein sequence ID" value="RPRC013444-PA"/>
    <property type="gene ID" value="RPRC013444"/>
</dbReference>
<organism evidence="1 2">
    <name type="scientific">Rhodnius prolixus</name>
    <name type="common">Triatomid bug</name>
    <dbReference type="NCBI Taxonomy" id="13249"/>
    <lineage>
        <taxon>Eukaryota</taxon>
        <taxon>Metazoa</taxon>
        <taxon>Ecdysozoa</taxon>
        <taxon>Arthropoda</taxon>
        <taxon>Hexapoda</taxon>
        <taxon>Insecta</taxon>
        <taxon>Pterygota</taxon>
        <taxon>Neoptera</taxon>
        <taxon>Paraneoptera</taxon>
        <taxon>Hemiptera</taxon>
        <taxon>Heteroptera</taxon>
        <taxon>Panheteroptera</taxon>
        <taxon>Cimicomorpha</taxon>
        <taxon>Reduviidae</taxon>
        <taxon>Triatominae</taxon>
        <taxon>Rhodnius</taxon>
    </lineage>
</organism>
<name>T1IAX3_RHOPR</name>
<accession>T1IAX3</accession>
<dbReference type="InterPro" id="IPR029055">
    <property type="entry name" value="Ntn_hydrolases_N"/>
</dbReference>
<dbReference type="EMBL" id="ACPB03005812">
    <property type="status" value="NOT_ANNOTATED_CDS"/>
    <property type="molecule type" value="Genomic_DNA"/>
</dbReference>
<protein>
    <submittedName>
        <fullName evidence="1">Uncharacterized protein</fullName>
    </submittedName>
</protein>
<dbReference type="AlphaFoldDB" id="T1IAX3"/>
<dbReference type="eggNOG" id="KOG0181">
    <property type="taxonomic scope" value="Eukaryota"/>
</dbReference>
<proteinExistence type="predicted"/>
<dbReference type="SUPFAM" id="SSF56235">
    <property type="entry name" value="N-terminal nucleophile aminohydrolases (Ntn hydrolases)"/>
    <property type="match status" value="1"/>
</dbReference>